<dbReference type="AlphaFoldDB" id="A0A419S218"/>
<accession>A0A419S218</accession>
<evidence type="ECO:0000313" key="2">
    <source>
        <dbReference type="EMBL" id="RKD12775.1"/>
    </source>
</evidence>
<dbReference type="GO" id="GO:0016788">
    <property type="term" value="F:hydrolase activity, acting on ester bonds"/>
    <property type="evidence" value="ECO:0007669"/>
    <property type="project" value="UniProtKB-ARBA"/>
</dbReference>
<comment type="caution">
    <text evidence="2">The sequence shown here is derived from an EMBL/GenBank/DDBJ whole genome shotgun (WGS) entry which is preliminary data.</text>
</comment>
<dbReference type="PANTHER" id="PTHR30383">
    <property type="entry name" value="THIOESTERASE 1/PROTEASE 1/LYSOPHOSPHOLIPASE L1"/>
    <property type="match status" value="1"/>
</dbReference>
<proteinExistence type="predicted"/>
<evidence type="ECO:0000313" key="3">
    <source>
        <dbReference type="Proteomes" id="UP000283433"/>
    </source>
</evidence>
<protein>
    <submittedName>
        <fullName evidence="2">Uncharacterized protein</fullName>
    </submittedName>
</protein>
<feature type="signal peptide" evidence="1">
    <location>
        <begin position="1"/>
        <end position="22"/>
    </location>
</feature>
<dbReference type="InterPro" id="IPR051532">
    <property type="entry name" value="Ester_Hydrolysis_Enzymes"/>
</dbReference>
<keyword evidence="3" id="KW-1185">Reference proteome</keyword>
<gene>
    <name evidence="2" type="ORF">BCY91_11015</name>
</gene>
<keyword evidence="1" id="KW-0732">Signal</keyword>
<reference evidence="2 3" key="1">
    <citation type="submission" date="2016-07" db="EMBL/GenBank/DDBJ databases">
        <title>Genome of Pelobium manganitolerans.</title>
        <authorList>
            <person name="Wu S."/>
            <person name="Wang G."/>
        </authorList>
    </citation>
    <scope>NUCLEOTIDE SEQUENCE [LARGE SCALE GENOMIC DNA]</scope>
    <source>
        <strain evidence="2 3">YS-25</strain>
    </source>
</reference>
<sequence length="238" mass="26719">MLCQKKVWVTCCLLITFFVAQAQRVVVNKGIGGNNSADLLKRIDKDVIAQSSDMVILMVGTNDMVNSKKFISYEVYRKNYDTLVSKMRSCGIIPILLSSPPIDTGYLFQRHVRTLFTENPNHKILKINAFQKNYADSLGLHFIDIYQAFTNVGSPNGSCKSLIINECNKGIADGIHPTEKGYKFIADKIYRYLKHNKLLKPDMEIICFGDSITYGAYMNGEGTATGDTYPAALHRKLN</sequence>
<dbReference type="OrthoDB" id="9794725at2"/>
<evidence type="ECO:0000256" key="1">
    <source>
        <dbReference type="SAM" id="SignalP"/>
    </source>
</evidence>
<dbReference type="SUPFAM" id="SSF52266">
    <property type="entry name" value="SGNH hydrolase"/>
    <property type="match status" value="1"/>
</dbReference>
<dbReference type="InterPro" id="IPR036514">
    <property type="entry name" value="SGNH_hydro_sf"/>
</dbReference>
<organism evidence="2 3">
    <name type="scientific">Pelobium manganitolerans</name>
    <dbReference type="NCBI Taxonomy" id="1842495"/>
    <lineage>
        <taxon>Bacteria</taxon>
        <taxon>Pseudomonadati</taxon>
        <taxon>Bacteroidota</taxon>
        <taxon>Sphingobacteriia</taxon>
        <taxon>Sphingobacteriales</taxon>
        <taxon>Sphingobacteriaceae</taxon>
        <taxon>Pelobium</taxon>
    </lineage>
</organism>
<dbReference type="Gene3D" id="3.40.50.1110">
    <property type="entry name" value="SGNH hydrolase"/>
    <property type="match status" value="1"/>
</dbReference>
<dbReference type="Pfam" id="PF00657">
    <property type="entry name" value="Lipase_GDSL"/>
    <property type="match status" value="1"/>
</dbReference>
<name>A0A419S218_9SPHI</name>
<dbReference type="InterPro" id="IPR001087">
    <property type="entry name" value="GDSL"/>
</dbReference>
<dbReference type="RefSeq" id="WP_120182999.1">
    <property type="nucleotide sequence ID" value="NZ_MBTA01000029.1"/>
</dbReference>
<dbReference type="EMBL" id="MBTA01000029">
    <property type="protein sequence ID" value="RKD12775.1"/>
    <property type="molecule type" value="Genomic_DNA"/>
</dbReference>
<feature type="chain" id="PRO_5019252827" evidence="1">
    <location>
        <begin position="23"/>
        <end position="238"/>
    </location>
</feature>
<dbReference type="Proteomes" id="UP000283433">
    <property type="component" value="Unassembled WGS sequence"/>
</dbReference>